<dbReference type="EMBL" id="CP120983">
    <property type="protein sequence ID" value="WLQ67562.1"/>
    <property type="molecule type" value="Genomic_DNA"/>
</dbReference>
<organism evidence="1 2">
    <name type="scientific">Streptomyces glycanivorans</name>
    <dbReference type="NCBI Taxonomy" id="3033808"/>
    <lineage>
        <taxon>Bacteria</taxon>
        <taxon>Bacillati</taxon>
        <taxon>Actinomycetota</taxon>
        <taxon>Actinomycetes</taxon>
        <taxon>Kitasatosporales</taxon>
        <taxon>Streptomycetaceae</taxon>
        <taxon>Streptomyces</taxon>
    </lineage>
</organism>
<accession>A0ABY9JIK4</accession>
<dbReference type="Proteomes" id="UP001224433">
    <property type="component" value="Chromosome"/>
</dbReference>
<gene>
    <name evidence="1" type="ORF">P8A20_30120</name>
</gene>
<keyword evidence="2" id="KW-1185">Reference proteome</keyword>
<name>A0ABY9JIK4_9ACTN</name>
<sequence length="164" mass="17768">MAEQLAVRLADFAWHATGEQVVATFFTTSSDPVAAVAAAAVRIGRVLPQASVERVDEQFVSLADIAARAGLSHEAVSLWAAGKRRTQGEPFPAPRAQVGQGRTATKIWSWPEVLVWFEAHYSLDLEPDTAYLTPQQVARLNALLQESGQGCWRPLATVSGTRTL</sequence>
<dbReference type="RefSeq" id="WP_306104567.1">
    <property type="nucleotide sequence ID" value="NZ_CP120983.1"/>
</dbReference>
<proteinExistence type="predicted"/>
<evidence type="ECO:0000313" key="2">
    <source>
        <dbReference type="Proteomes" id="UP001224433"/>
    </source>
</evidence>
<evidence type="ECO:0008006" key="3">
    <source>
        <dbReference type="Google" id="ProtNLM"/>
    </source>
</evidence>
<reference evidence="1 2" key="1">
    <citation type="submission" date="2023-03" db="EMBL/GenBank/DDBJ databases">
        <title>Isolation and description of six Streptomyces strains from soil environments, able to metabolize different microbial glucans.</title>
        <authorList>
            <person name="Widen T."/>
            <person name="Larsbrink J."/>
        </authorList>
    </citation>
    <scope>NUCLEOTIDE SEQUENCE [LARGE SCALE GENOMIC DNA]</scope>
    <source>
        <strain evidence="1 2">Alt3</strain>
    </source>
</reference>
<protein>
    <recommendedName>
        <fullName evidence="3">DNA-binding protein</fullName>
    </recommendedName>
</protein>
<evidence type="ECO:0000313" key="1">
    <source>
        <dbReference type="EMBL" id="WLQ67562.1"/>
    </source>
</evidence>